<feature type="compositionally biased region" description="Low complexity" evidence="1">
    <location>
        <begin position="76"/>
        <end position="100"/>
    </location>
</feature>
<comment type="caution">
    <text evidence="2">The sequence shown here is derived from an EMBL/GenBank/DDBJ whole genome shotgun (WGS) entry which is preliminary data.</text>
</comment>
<keyword evidence="3" id="KW-1185">Reference proteome</keyword>
<feature type="region of interest" description="Disordered" evidence="1">
    <location>
        <begin position="72"/>
        <end position="102"/>
    </location>
</feature>
<accession>A0A0N1HBJ6</accession>
<dbReference type="RefSeq" id="XP_018000738.1">
    <property type="nucleotide sequence ID" value="XM_018139548.1"/>
</dbReference>
<sequence>MDLSTDQRRGPGRKLLHQTLTKLRTLPLAEARALLDVIRSDTQGLAALDEWSQGDSGASSGPPQSLDTVMETEQLETASSSATPEASTSHGSSGASSNAAVEMSHVDGTQLEKLGTRHQRLILPDSPLEKSPNFHRLSQVMLSFREAAASKIISDGSANEILSMSGLRVDLLYRKRLANDGHPVSTWACEFARASKVVAPVSQLTVVYFAGAFMRWLIIPCKETYDLLPPLMRPMVQKSMTYNPFEVESYNTRAWEWIDNLTLNKTRLQWPYTALACLDEMFDPSLALLEPRKSFSVLFTDHCNDMKNWTMSGEQPRRDSFQMTT</sequence>
<dbReference type="Proteomes" id="UP000038010">
    <property type="component" value="Unassembled WGS sequence"/>
</dbReference>
<organism evidence="2 3">
    <name type="scientific">Cyphellophora attinorum</name>
    <dbReference type="NCBI Taxonomy" id="1664694"/>
    <lineage>
        <taxon>Eukaryota</taxon>
        <taxon>Fungi</taxon>
        <taxon>Dikarya</taxon>
        <taxon>Ascomycota</taxon>
        <taxon>Pezizomycotina</taxon>
        <taxon>Eurotiomycetes</taxon>
        <taxon>Chaetothyriomycetidae</taxon>
        <taxon>Chaetothyriales</taxon>
        <taxon>Cyphellophoraceae</taxon>
        <taxon>Cyphellophora</taxon>
    </lineage>
</organism>
<evidence type="ECO:0000256" key="1">
    <source>
        <dbReference type="SAM" id="MobiDB-lite"/>
    </source>
</evidence>
<evidence type="ECO:0000313" key="3">
    <source>
        <dbReference type="Proteomes" id="UP000038010"/>
    </source>
</evidence>
<dbReference type="AlphaFoldDB" id="A0A0N1HBJ6"/>
<protein>
    <submittedName>
        <fullName evidence="2">Uncharacterized protein</fullName>
    </submittedName>
</protein>
<gene>
    <name evidence="2" type="ORF">AB675_10758</name>
</gene>
<dbReference type="GeneID" id="28731428"/>
<dbReference type="EMBL" id="LFJN01000011">
    <property type="protein sequence ID" value="KPI40775.1"/>
    <property type="molecule type" value="Genomic_DNA"/>
</dbReference>
<reference evidence="2 3" key="1">
    <citation type="submission" date="2015-06" db="EMBL/GenBank/DDBJ databases">
        <title>Draft genome of the ant-associated black yeast Phialophora attae CBS 131958.</title>
        <authorList>
            <person name="Moreno L.F."/>
            <person name="Stielow B.J."/>
            <person name="de Hoog S."/>
            <person name="Vicente V.A."/>
            <person name="Weiss V.A."/>
            <person name="de Vries M."/>
            <person name="Cruz L.M."/>
            <person name="Souza E.M."/>
        </authorList>
    </citation>
    <scope>NUCLEOTIDE SEQUENCE [LARGE SCALE GENOMIC DNA]</scope>
    <source>
        <strain evidence="2 3">CBS 131958</strain>
    </source>
</reference>
<evidence type="ECO:0000313" key="2">
    <source>
        <dbReference type="EMBL" id="KPI40775.1"/>
    </source>
</evidence>
<dbReference type="VEuPathDB" id="FungiDB:AB675_10758"/>
<dbReference type="OrthoDB" id="4456959at2759"/>
<proteinExistence type="predicted"/>
<name>A0A0N1HBJ6_9EURO</name>